<sequence>MQRIVIFIILVFLCLQPSAQAFTLEGQLTQGGMAIGKVDPGAAVHFQGKSVQVSPDGLFVVGFSRDAEPNLEIEIQQPSGQLEKHPIHIKKRTYDIQRIDGLPPRKVSPSKEDLDRIYKDIALVKKARKIDDPRLDFTQPFIWPVIGRISGVYGSQRILNGKPKRPHFGVDIAAPTGTSVKAPADGIVTMVHDDMFYSGGTLIVDHGHGVSTVYMHLHKILVEKGQAVKQGDVIAQVGATGRVTGPHLHWGMNWFETRLDPSLLVPPMPEPAAAKN</sequence>
<feature type="domain" description="M23ase beta-sheet core" evidence="2">
    <location>
        <begin position="166"/>
        <end position="261"/>
    </location>
</feature>
<dbReference type="OrthoDB" id="9815245at2"/>
<dbReference type="PANTHER" id="PTHR21666">
    <property type="entry name" value="PEPTIDASE-RELATED"/>
    <property type="match status" value="1"/>
</dbReference>
<dbReference type="RefSeq" id="WP_155305437.1">
    <property type="nucleotide sequence ID" value="NZ_AP021875.1"/>
</dbReference>
<keyword evidence="1" id="KW-0732">Signal</keyword>
<dbReference type="PANTHER" id="PTHR21666:SF285">
    <property type="entry name" value="M23 FAMILY METALLOPEPTIDASE"/>
    <property type="match status" value="1"/>
</dbReference>
<accession>A0A5K7Z8Y9</accession>
<keyword evidence="4" id="KW-1185">Reference proteome</keyword>
<evidence type="ECO:0000256" key="1">
    <source>
        <dbReference type="SAM" id="SignalP"/>
    </source>
</evidence>
<reference evidence="3 4" key="1">
    <citation type="submission" date="2019-11" db="EMBL/GenBank/DDBJ databases">
        <title>Comparative genomics of hydrocarbon-degrading Desulfosarcina strains.</title>
        <authorList>
            <person name="Watanabe M."/>
            <person name="Kojima H."/>
            <person name="Fukui M."/>
        </authorList>
    </citation>
    <scope>NUCLEOTIDE SEQUENCE [LARGE SCALE GENOMIC DNA]</scope>
    <source>
        <strain evidence="3 4">PP31</strain>
    </source>
</reference>
<dbReference type="Pfam" id="PF01551">
    <property type="entry name" value="Peptidase_M23"/>
    <property type="match status" value="1"/>
</dbReference>
<dbReference type="InterPro" id="IPR016047">
    <property type="entry name" value="M23ase_b-sheet_dom"/>
</dbReference>
<evidence type="ECO:0000313" key="4">
    <source>
        <dbReference type="Proteomes" id="UP000427769"/>
    </source>
</evidence>
<dbReference type="GO" id="GO:0004222">
    <property type="term" value="F:metalloendopeptidase activity"/>
    <property type="evidence" value="ECO:0007669"/>
    <property type="project" value="TreeGrafter"/>
</dbReference>
<dbReference type="Gene3D" id="2.70.70.10">
    <property type="entry name" value="Glucose Permease (Domain IIA)"/>
    <property type="match status" value="1"/>
</dbReference>
<keyword evidence="3" id="KW-0378">Hydrolase</keyword>
<dbReference type="EMBL" id="AP021875">
    <property type="protein sequence ID" value="BBO76619.1"/>
    <property type="molecule type" value="Genomic_DNA"/>
</dbReference>
<keyword evidence="3" id="KW-0645">Protease</keyword>
<dbReference type="FunFam" id="2.70.70.10:FF:000019">
    <property type="entry name" value="M23 family peptidase"/>
    <property type="match status" value="1"/>
</dbReference>
<feature type="signal peptide" evidence="1">
    <location>
        <begin position="1"/>
        <end position="21"/>
    </location>
</feature>
<dbReference type="SUPFAM" id="SSF51261">
    <property type="entry name" value="Duplicated hybrid motif"/>
    <property type="match status" value="1"/>
</dbReference>
<evidence type="ECO:0000259" key="2">
    <source>
        <dbReference type="Pfam" id="PF01551"/>
    </source>
</evidence>
<evidence type="ECO:0000313" key="3">
    <source>
        <dbReference type="EMBL" id="BBO76619.1"/>
    </source>
</evidence>
<dbReference type="InterPro" id="IPR011055">
    <property type="entry name" value="Dup_hybrid_motif"/>
</dbReference>
<keyword evidence="3" id="KW-0482">Metalloprotease</keyword>
<dbReference type="CDD" id="cd12797">
    <property type="entry name" value="M23_peptidase"/>
    <property type="match status" value="1"/>
</dbReference>
<dbReference type="InterPro" id="IPR050570">
    <property type="entry name" value="Cell_wall_metabolism_enzyme"/>
</dbReference>
<name>A0A5K7Z8Y9_9BACT</name>
<feature type="chain" id="PRO_5024416450" evidence="1">
    <location>
        <begin position="22"/>
        <end position="276"/>
    </location>
</feature>
<gene>
    <name evidence="3" type="ORF">DSCW_40360</name>
</gene>
<dbReference type="GO" id="GO:0006508">
    <property type="term" value="P:proteolysis"/>
    <property type="evidence" value="ECO:0007669"/>
    <property type="project" value="UniProtKB-KW"/>
</dbReference>
<proteinExistence type="predicted"/>
<organism evidence="3 4">
    <name type="scientific">Desulfosarcina widdelii</name>
    <dbReference type="NCBI Taxonomy" id="947919"/>
    <lineage>
        <taxon>Bacteria</taxon>
        <taxon>Pseudomonadati</taxon>
        <taxon>Thermodesulfobacteriota</taxon>
        <taxon>Desulfobacteria</taxon>
        <taxon>Desulfobacterales</taxon>
        <taxon>Desulfosarcinaceae</taxon>
        <taxon>Desulfosarcina</taxon>
    </lineage>
</organism>
<dbReference type="AlphaFoldDB" id="A0A5K7Z8Y9"/>
<protein>
    <submittedName>
        <fullName evidence="3">Periplasmic metalloprotease M23B family protein</fullName>
    </submittedName>
</protein>
<dbReference type="KEGG" id="dwd:DSCW_40360"/>
<dbReference type="Proteomes" id="UP000427769">
    <property type="component" value="Chromosome"/>
</dbReference>